<dbReference type="AlphaFoldDB" id="A0AAW0NTC8"/>
<evidence type="ECO:0000313" key="2">
    <source>
        <dbReference type="Proteomes" id="UP001460270"/>
    </source>
</evidence>
<gene>
    <name evidence="1" type="ORF">WMY93_014030</name>
</gene>
<accession>A0AAW0NTC8</accession>
<keyword evidence="2" id="KW-1185">Reference proteome</keyword>
<reference evidence="2" key="1">
    <citation type="submission" date="2024-04" db="EMBL/GenBank/DDBJ databases">
        <title>Salinicola lusitanus LLJ914,a marine bacterium isolated from the Okinawa Trough.</title>
        <authorList>
            <person name="Li J."/>
        </authorList>
    </citation>
    <scope>NUCLEOTIDE SEQUENCE [LARGE SCALE GENOMIC DNA]</scope>
</reference>
<name>A0AAW0NTC8_9GOBI</name>
<evidence type="ECO:0000313" key="1">
    <source>
        <dbReference type="EMBL" id="KAK7909346.1"/>
    </source>
</evidence>
<proteinExistence type="predicted"/>
<comment type="caution">
    <text evidence="1">The sequence shown here is derived from an EMBL/GenBank/DDBJ whole genome shotgun (WGS) entry which is preliminary data.</text>
</comment>
<dbReference type="Proteomes" id="UP001460270">
    <property type="component" value="Unassembled WGS sequence"/>
</dbReference>
<protein>
    <submittedName>
        <fullName evidence="1">Uncharacterized protein</fullName>
    </submittedName>
</protein>
<sequence length="128" mass="14883">MSESVCGPQVELEELDEEFRSFKDSQHREHGQPVNQSRLTEMYQQLRVCTFPNMNFTSSDRKAGKLVQLNYAELTFRRAPPQNGSCPIKHRSNRYYVNMVRQILSSKSTVYVNQTTDPPKYCPEELCS</sequence>
<organism evidence="1 2">
    <name type="scientific">Mugilogobius chulae</name>
    <name type="common">yellowstripe goby</name>
    <dbReference type="NCBI Taxonomy" id="88201"/>
    <lineage>
        <taxon>Eukaryota</taxon>
        <taxon>Metazoa</taxon>
        <taxon>Chordata</taxon>
        <taxon>Craniata</taxon>
        <taxon>Vertebrata</taxon>
        <taxon>Euteleostomi</taxon>
        <taxon>Actinopterygii</taxon>
        <taxon>Neopterygii</taxon>
        <taxon>Teleostei</taxon>
        <taxon>Neoteleostei</taxon>
        <taxon>Acanthomorphata</taxon>
        <taxon>Gobiaria</taxon>
        <taxon>Gobiiformes</taxon>
        <taxon>Gobioidei</taxon>
        <taxon>Gobiidae</taxon>
        <taxon>Gobionellinae</taxon>
        <taxon>Mugilogobius</taxon>
    </lineage>
</organism>
<dbReference type="EMBL" id="JBBPFD010000010">
    <property type="protein sequence ID" value="KAK7909346.1"/>
    <property type="molecule type" value="Genomic_DNA"/>
</dbReference>